<feature type="signal peptide" evidence="1">
    <location>
        <begin position="1"/>
        <end position="16"/>
    </location>
</feature>
<dbReference type="Proteomes" id="UP000187209">
    <property type="component" value="Unassembled WGS sequence"/>
</dbReference>
<reference evidence="2 3" key="1">
    <citation type="submission" date="2016-11" db="EMBL/GenBank/DDBJ databases">
        <title>The macronuclear genome of Stentor coeruleus: a giant cell with tiny introns.</title>
        <authorList>
            <person name="Slabodnick M."/>
            <person name="Ruby J.G."/>
            <person name="Reiff S.B."/>
            <person name="Swart E.C."/>
            <person name="Gosai S."/>
            <person name="Prabakaran S."/>
            <person name="Witkowska E."/>
            <person name="Larue G.E."/>
            <person name="Fisher S."/>
            <person name="Freeman R.M."/>
            <person name="Gunawardena J."/>
            <person name="Chu W."/>
            <person name="Stover N.A."/>
            <person name="Gregory B.D."/>
            <person name="Nowacki M."/>
            <person name="Derisi J."/>
            <person name="Roy S.W."/>
            <person name="Marshall W.F."/>
            <person name="Sood P."/>
        </authorList>
    </citation>
    <scope>NUCLEOTIDE SEQUENCE [LARGE SCALE GENOMIC DNA]</scope>
    <source>
        <strain evidence="2">WM001</strain>
    </source>
</reference>
<evidence type="ECO:0000313" key="2">
    <source>
        <dbReference type="EMBL" id="OMJ66670.1"/>
    </source>
</evidence>
<gene>
    <name evidence="2" type="ORF">SteCoe_36410</name>
</gene>
<proteinExistence type="predicted"/>
<protein>
    <submittedName>
        <fullName evidence="2">Uncharacterized protein</fullName>
    </submittedName>
</protein>
<sequence>MFILALISIAAGTLFASFDSMLDPEDISWPNSWVTDMVTLSSNHQGAMDTKATVKFNTPIDLPIGTCAELDLGFSSIFSVVLDKVQAKEKDNELIFTVGKLPNKGVYGPISLKIRQASMGQILAASNNIGIFALIDPEPIAQLNSLEITHIGTSKVASQPASLKFSFTLTSSLNPLDFFFLEFDSSFGIGTLSGPLWNPEASGTAYLNATNFQFKYTSSDHKDTITGIYIYGCAFEVPTSSLVSFSINGFKNPDYEKIGNSYLWTLSVIRFGTKSTLQKYSGTSPADNIAAGPISIIKWEPANGYINTSYIVAESVLFMVLSFNITHALPEEGIIAIYFSSIYLNAYSYKTDETQNLQANFYGESPYAYTDSKELFCETTSYIKVICTVKESMILAGNSQVNVYTLAYFPYLTPSVTDIVSSKSLLIYDKLTSTKTLTKDSTIRNYKSQLIVEPEAYFIELNGCEPVNSAGTSLSGGLYISFFNSYSLSELEITIRAPIIAKIDSTIEDATITPTYTGCYTLSPYLILIYSFYNCIFWGLQISFTKDREIVITILNSFSSGYYIEMIIWPYGSTSNDFGHMKMPYFSTRPSSMHEFFMSYTHDNIFYYYSKPFYFAPDKAFAIFTPACTSAGLPGALAEILWMPFSDYKTYTIIPGYSVYADFTFISDDSNLKGDYGSGLDSGTEYPSSDVGSGNTFIIQYTQSDSDAHSTHFILTYSSPISPDSAMIRFPFPALVSGNVYKFKAKTYAKNISNNDLYILSESESSSITATDEVISVGYYSEYDPSVIQNMQTTINLFNFTIITEYSTGGAGLIFSKGFSLSNSTSYLDYNPLKIYSSDDPKFNFYTAFVGYKALKPPEVSMILTSITLPWYSDFASFTFYAVNYTEFANKNCTHAAKIYLYPQYIKSNNLAVEYYYPKTVIGFGHTSQLFDLEINLKLPGKVRAIPETSFQVYLGYYFNTDGFKWEIKAGNYYSAKGIVKGFYINSLTDTDSSNPTETGQVKIEIPSGTTLEVKIYDIIAPIVTKTTSAIYPGFTSIYVMYNFNFVYRFMEPEDGSEYTTRTTFLVGASAVMSQINSVYAFPNTQGTKDVFLQIIFTTTVDLPKGTVITIKGEDFPSDSSAQDNTWCSEGFSSVNVSFSKLIITTIHHIFNNTIITIRKDKAFNIGSTSTESPVFMIQASYMDVIFLENDESDTGLNKIKYTSNYLGIIKTASLEVDMISIGFASTHKFTFTLNINTNESWHYIFEAPKSYNAHPGPYFEYKAYPGVRYYTASTSISDVNCYGEHWMIICSSIGLIDANTPITLNIILNNPKAYSVDWKLYIVDSNFNHIFRPYSPISTNFVGLPESIFDIYYVNHSQSKVSASDIQIRAKVTDFYDQYSMIAIVFPQPYELKLDNPISISCSHIYETTPPVDVFPEGSICYPSSNSAVFIFQEPRDLSSDYWNTFTFYNIEDPFDGFTRGDDYFDVVDSEVFKYYDYWTRKFTAFSLTSILDGPQKISSISYGNLNAAYTGFFKSNLQPLVINGGENIKLKPGTYSGPITISTSDNTLQTDWINIYPLNAPDFVVFSEKAQYYLTNESPITTFRMGVAPNFPNCIFFLSWRIFESTFAENQPHYRAPPKTYIEIFFNDLIKIQVSEISYAVPRLGTFPIELSIAPYSPFNDLNVKFSLLSPDPNIEFFPENVTFTSEDSVKNFKIAVNESVAIGTVYNFNYTLTGECSGYFEINHKGNFTVNMITTEAPKIETVIDVKSNVEVDLLVSLNTDSIVYWALISSHMLKMHPVMTTLDYIKSYAAPIVGGPEGEQSSIEDQISSWSFAMSQISGNTWEEYNKNFLILSRQMYFAGINFLKKGNYVLQKFSNLIASTDLVFVAWADNLSGNDLAKIEKFGKTDDPLPPALIQIIFDDIPINSSIDAVPQSIAKALGVYSSMVKIWEGVYRRLETIIPCLLLPSVYFYLNPAEKASNLAYKNLATYLAVNGVTSTFIINLNKEAETKMFGTPVFYNSTFILNTNILEFWFTPGIFGIIACVQEINPNNSLTLNSYDILFGLDREGYPAPTSIYSVNNFGNYSVIEWNLEKMAINETYVFSCTICNNYPITPKCLIEEEIKSYSLTWTAIYSYGALLAEMFTVWIVF</sequence>
<accession>A0A1R2AQJ0</accession>
<keyword evidence="3" id="KW-1185">Reference proteome</keyword>
<feature type="chain" id="PRO_5012683952" evidence="1">
    <location>
        <begin position="17"/>
        <end position="2133"/>
    </location>
</feature>
<evidence type="ECO:0000313" key="3">
    <source>
        <dbReference type="Proteomes" id="UP000187209"/>
    </source>
</evidence>
<dbReference type="EMBL" id="MPUH01001662">
    <property type="protein sequence ID" value="OMJ66670.1"/>
    <property type="molecule type" value="Genomic_DNA"/>
</dbReference>
<name>A0A1R2AQJ0_9CILI</name>
<keyword evidence="1" id="KW-0732">Signal</keyword>
<organism evidence="2 3">
    <name type="scientific">Stentor coeruleus</name>
    <dbReference type="NCBI Taxonomy" id="5963"/>
    <lineage>
        <taxon>Eukaryota</taxon>
        <taxon>Sar</taxon>
        <taxon>Alveolata</taxon>
        <taxon>Ciliophora</taxon>
        <taxon>Postciliodesmatophora</taxon>
        <taxon>Heterotrichea</taxon>
        <taxon>Heterotrichida</taxon>
        <taxon>Stentoridae</taxon>
        <taxon>Stentor</taxon>
    </lineage>
</organism>
<comment type="caution">
    <text evidence="2">The sequence shown here is derived from an EMBL/GenBank/DDBJ whole genome shotgun (WGS) entry which is preliminary data.</text>
</comment>
<evidence type="ECO:0000256" key="1">
    <source>
        <dbReference type="SAM" id="SignalP"/>
    </source>
</evidence>